<protein>
    <recommendedName>
        <fullName evidence="8">Large ribosomal subunit protein mL38</fullName>
    </recommendedName>
    <alternativeName>
        <fullName evidence="9">39S ribosomal protein L38, mitochondrial</fullName>
    </alternativeName>
</protein>
<evidence type="ECO:0000256" key="9">
    <source>
        <dbReference type="ARBA" id="ARBA00041206"/>
    </source>
</evidence>
<dbReference type="InterPro" id="IPR036610">
    <property type="entry name" value="PEBP-like_sf"/>
</dbReference>
<dbReference type="CDD" id="cd00866">
    <property type="entry name" value="PEBP_euk"/>
    <property type="match status" value="1"/>
</dbReference>
<dbReference type="Gene3D" id="3.90.280.10">
    <property type="entry name" value="PEBP-like"/>
    <property type="match status" value="1"/>
</dbReference>
<comment type="similarity">
    <text evidence="7">Belongs to the phosphatidylethanolamine-binding protein family. Mitochondrion-specific ribosomal protein mL38 subfamily.</text>
</comment>
<evidence type="ECO:0000256" key="4">
    <source>
        <dbReference type="ARBA" id="ARBA00023054"/>
    </source>
</evidence>
<dbReference type="GO" id="GO:0005743">
    <property type="term" value="C:mitochondrial inner membrane"/>
    <property type="evidence" value="ECO:0007669"/>
    <property type="project" value="UniProtKB-ARBA"/>
</dbReference>
<evidence type="ECO:0000256" key="1">
    <source>
        <dbReference type="ARBA" id="ARBA00004173"/>
    </source>
</evidence>
<comment type="subcellular location">
    <subcellularLocation>
        <location evidence="1">Mitochondrion</location>
    </subcellularLocation>
</comment>
<keyword evidence="5" id="KW-0496">Mitochondrion</keyword>
<dbReference type="InterPro" id="IPR008914">
    <property type="entry name" value="PEBP"/>
</dbReference>
<evidence type="ECO:0000256" key="5">
    <source>
        <dbReference type="ARBA" id="ARBA00023128"/>
    </source>
</evidence>
<evidence type="ECO:0000313" key="10">
    <source>
        <dbReference type="EMBL" id="JAB56243.1"/>
    </source>
</evidence>
<proteinExistence type="evidence at transcript level"/>
<keyword evidence="6" id="KW-0687">Ribonucleoprotein</keyword>
<name>U5ERQ6_9DIPT</name>
<dbReference type="PANTHER" id="PTHR11362:SF133">
    <property type="entry name" value="LARGE RIBOSOMAL SUBUNIT PROTEIN ML38"/>
    <property type="match status" value="1"/>
</dbReference>
<evidence type="ECO:0000256" key="8">
    <source>
        <dbReference type="ARBA" id="ARBA00039444"/>
    </source>
</evidence>
<dbReference type="AlphaFoldDB" id="U5ERQ6"/>
<sequence>MALRILKTISNENINLKTFALQCVISRNGHKLRGKPPGIARSLEQRLNEINYVDPEIAHKIDIGFPVLKLSRSVEIKERLKHVKEQRSNSNLEKLARTNNLNVDLQNVKSEWYKTGGPYQIKKIAEHYGVFEHLFGAAYFIPQVKLDIHFKADSKGELLNPVYYGNVLKPKDTKAAPQVQFDSSFSFSKDKNDAGKTSLWTLVCTNPDYCTLEDEREICHWFIGNIPNSDLNKGEEIVSFLQPVPIKGFGWQRYIFILYKQEKKLDFSDFKIKQENNLDVRKFKTFDFYKKYQDDMTPAGLAFFQSDWDESMIDFYHNVLKTKMPTVEYDLPKPYIREQEWFPLRRPFNLYMDKYRDPKQINREYLQRAFSKTHPFNGPEPELRFPNAHSIKDVPSWLKTEMKKDRLKWGRINDLGL</sequence>
<dbReference type="EMBL" id="GANO01003628">
    <property type="protein sequence ID" value="JAB56243.1"/>
    <property type="molecule type" value="mRNA"/>
</dbReference>
<keyword evidence="2" id="KW-0809">Transit peptide</keyword>
<accession>U5ERQ6</accession>
<evidence type="ECO:0000256" key="2">
    <source>
        <dbReference type="ARBA" id="ARBA00022946"/>
    </source>
</evidence>
<reference evidence="10" key="1">
    <citation type="journal article" date="2014" name="Insect Biochem. Mol. Biol.">
        <title>An insight into the sialome of the frog biting fly, Corethrella appendiculata.</title>
        <authorList>
            <person name="Ribeiro J.M.C."/>
            <person name="Chagas A.C."/>
            <person name="Pham V.M."/>
            <person name="Lounibos L.P."/>
            <person name="Calvo E."/>
        </authorList>
    </citation>
    <scope>NUCLEOTIDE SEQUENCE</scope>
    <source>
        <tissue evidence="10">Salivary glands</tissue>
    </source>
</reference>
<dbReference type="InterPro" id="IPR035810">
    <property type="entry name" value="PEBP_euk"/>
</dbReference>
<keyword evidence="4" id="KW-0175">Coiled coil</keyword>
<keyword evidence="3 10" id="KW-0689">Ribosomal protein</keyword>
<organism evidence="10">
    <name type="scientific">Corethrella appendiculata</name>
    <dbReference type="NCBI Taxonomy" id="1370023"/>
    <lineage>
        <taxon>Eukaryota</taxon>
        <taxon>Metazoa</taxon>
        <taxon>Ecdysozoa</taxon>
        <taxon>Arthropoda</taxon>
        <taxon>Hexapoda</taxon>
        <taxon>Insecta</taxon>
        <taxon>Pterygota</taxon>
        <taxon>Neoptera</taxon>
        <taxon>Endopterygota</taxon>
        <taxon>Diptera</taxon>
        <taxon>Nematocera</taxon>
        <taxon>Culicoidea</taxon>
        <taxon>Chaoboridae</taxon>
        <taxon>Corethrella</taxon>
    </lineage>
</organism>
<evidence type="ECO:0000256" key="3">
    <source>
        <dbReference type="ARBA" id="ARBA00022980"/>
    </source>
</evidence>
<evidence type="ECO:0000256" key="6">
    <source>
        <dbReference type="ARBA" id="ARBA00023274"/>
    </source>
</evidence>
<evidence type="ECO:0000256" key="7">
    <source>
        <dbReference type="ARBA" id="ARBA00038016"/>
    </source>
</evidence>
<dbReference type="Pfam" id="PF01161">
    <property type="entry name" value="PBP"/>
    <property type="match status" value="1"/>
</dbReference>
<dbReference type="FunFam" id="3.90.280.10:FF:000002">
    <property type="entry name" value="39S ribosomal protein L38, mitochondrial"/>
    <property type="match status" value="1"/>
</dbReference>
<dbReference type="SUPFAM" id="SSF49777">
    <property type="entry name" value="PEBP-like"/>
    <property type="match status" value="1"/>
</dbReference>
<dbReference type="GO" id="GO:0005762">
    <property type="term" value="C:mitochondrial large ribosomal subunit"/>
    <property type="evidence" value="ECO:0007669"/>
    <property type="project" value="TreeGrafter"/>
</dbReference>
<dbReference type="PANTHER" id="PTHR11362">
    <property type="entry name" value="PHOSPHATIDYLETHANOLAMINE-BINDING PROTEIN"/>
    <property type="match status" value="1"/>
</dbReference>